<protein>
    <recommendedName>
        <fullName evidence="6">UvrABC system protein C</fullName>
        <shortName evidence="6">Protein UvrC</shortName>
    </recommendedName>
    <alternativeName>
        <fullName evidence="6">Excinuclease ABC subunit C</fullName>
    </alternativeName>
</protein>
<dbReference type="GO" id="GO:0003677">
    <property type="term" value="F:DNA binding"/>
    <property type="evidence" value="ECO:0007669"/>
    <property type="project" value="UniProtKB-UniRule"/>
</dbReference>
<dbReference type="PANTHER" id="PTHR30562:SF1">
    <property type="entry name" value="UVRABC SYSTEM PROTEIN C"/>
    <property type="match status" value="1"/>
</dbReference>
<dbReference type="SUPFAM" id="SSF47781">
    <property type="entry name" value="RuvA domain 2-like"/>
    <property type="match status" value="1"/>
</dbReference>
<keyword evidence="11" id="KW-1185">Reference proteome</keyword>
<name>A0A1G4PA68_BORJA</name>
<keyword evidence="3 6" id="KW-0228">DNA excision</keyword>
<keyword evidence="7" id="KW-0175">Coiled coil</keyword>
<dbReference type="Gene3D" id="3.40.1440.10">
    <property type="entry name" value="GIY-YIG endonuclease"/>
    <property type="match status" value="1"/>
</dbReference>
<dbReference type="InterPro" id="IPR038476">
    <property type="entry name" value="UvrC_RNase_H_dom_sf"/>
</dbReference>
<dbReference type="NCBIfam" id="NF011264">
    <property type="entry name" value="PRK14670.1"/>
    <property type="match status" value="1"/>
</dbReference>
<dbReference type="Pfam" id="PF01541">
    <property type="entry name" value="GIY-YIG"/>
    <property type="match status" value="1"/>
</dbReference>
<feature type="domain" description="UvrC family homology region profile" evidence="9">
    <location>
        <begin position="262"/>
        <end position="468"/>
    </location>
</feature>
<accession>A0A1G4PA68</accession>
<keyword evidence="4 6" id="KW-0267">Excision nuclease</keyword>
<dbReference type="GO" id="GO:0009432">
    <property type="term" value="P:SOS response"/>
    <property type="evidence" value="ECO:0007669"/>
    <property type="project" value="UniProtKB-UniRule"/>
</dbReference>
<evidence type="ECO:0000256" key="7">
    <source>
        <dbReference type="SAM" id="Coils"/>
    </source>
</evidence>
<feature type="domain" description="GIY-YIG" evidence="8">
    <location>
        <begin position="17"/>
        <end position="94"/>
    </location>
</feature>
<dbReference type="InterPro" id="IPR001162">
    <property type="entry name" value="UvrC_RNase_H_dom"/>
</dbReference>
<dbReference type="PANTHER" id="PTHR30562">
    <property type="entry name" value="UVRC/OXIDOREDUCTASE"/>
    <property type="match status" value="1"/>
</dbReference>
<dbReference type="PROSITE" id="PS50164">
    <property type="entry name" value="GIY_YIG"/>
    <property type="match status" value="1"/>
</dbReference>
<dbReference type="GO" id="GO:0009381">
    <property type="term" value="F:excinuclease ABC activity"/>
    <property type="evidence" value="ECO:0007669"/>
    <property type="project" value="UniProtKB-UniRule"/>
</dbReference>
<dbReference type="HAMAP" id="MF_00203">
    <property type="entry name" value="UvrC"/>
    <property type="match status" value="1"/>
</dbReference>
<evidence type="ECO:0000313" key="11">
    <source>
        <dbReference type="Proteomes" id="UP000199262"/>
    </source>
</evidence>
<dbReference type="OrthoDB" id="9804933at2"/>
<dbReference type="PROSITE" id="PS50165">
    <property type="entry name" value="UVRC"/>
    <property type="match status" value="1"/>
</dbReference>
<dbReference type="Pfam" id="PF08459">
    <property type="entry name" value="UvrC_RNaseH_dom"/>
    <property type="match status" value="1"/>
</dbReference>
<comment type="function">
    <text evidence="6">The UvrABC repair system catalyzes the recognition and processing of DNA lesions. UvrC both incises the 5' and 3' sides of the lesion. The N-terminal half is responsible for the 3' incision and the C-terminal half is responsible for the 5' incision.</text>
</comment>
<dbReference type="GO" id="GO:0009380">
    <property type="term" value="C:excinuclease repair complex"/>
    <property type="evidence" value="ECO:0007669"/>
    <property type="project" value="InterPro"/>
</dbReference>
<reference evidence="11" key="1">
    <citation type="submission" date="2016-10" db="EMBL/GenBank/DDBJ databases">
        <authorList>
            <person name="Varghese N."/>
            <person name="Submissions S."/>
        </authorList>
    </citation>
    <scope>NUCLEOTIDE SEQUENCE [LARGE SCALE GENOMIC DNA]</scope>
    <source>
        <strain evidence="11">ATCC 51557</strain>
    </source>
</reference>
<proteinExistence type="inferred from homology"/>
<dbReference type="InterPro" id="IPR004791">
    <property type="entry name" value="UvrC"/>
</dbReference>
<evidence type="ECO:0000256" key="2">
    <source>
        <dbReference type="ARBA" id="ARBA00022763"/>
    </source>
</evidence>
<dbReference type="AlphaFoldDB" id="A0A1G4PA68"/>
<dbReference type="InterPro" id="IPR000305">
    <property type="entry name" value="GIY-YIG_endonuc"/>
</dbReference>
<dbReference type="InterPro" id="IPR050066">
    <property type="entry name" value="UvrABC_protein_C"/>
</dbReference>
<sequence length="604" mass="70191">MKDNLINLFEKAIKLPTTSGCYKMLNENKKILYIGKAKNLRSRIKSYFLEKKSHKIKILMENVKSIEVITTNSEYEALLLECNLIKTHKPDYNVKLKDGKGYPMVRITREKYPRIFKTRKIINDQSEYFGPFTNVKKLDQVLDFINKTFKLRKCKKKSKTPCLYCHMGQCLGACYKENLEKEYQKELDKAKSILKGNTSEILNQIDIKLKLAIQKEDFETAIKLKEIKNSLTEINQIQIVTKTNNLNTDYVHVHPGENVNTIIVLKYRNGKLVERDANFDESICKKNELILQFLTQYYTAINMIVPDKINIFLKDVDTKNVEKLINDVKNTKTKIIYKETEEILKIMEMAISNAELSLKEYENKNNKALESLKIFLEMDKLPKIIEGFDIAHLKGQETVASMVTFKMGMPFKENYKLYKLNSLLKGEIDDFKAIKEVILRRYSEIINKNLELPNLILIDGGKGQLNAAFSSLKDLKIENKVKICSLAKKHETIFLTTKNKGINLPQGHLALRILQNVRDEAHRKANRFNRKRREKITLLYTKINGVGEKTAQKILKTIGTYKDILPLSENEISEKIKVNIKLAKRIKEFAIKENSIKNYNHNKF</sequence>
<dbReference type="FunFam" id="3.40.1440.10:FF:000001">
    <property type="entry name" value="UvrABC system protein C"/>
    <property type="match status" value="1"/>
</dbReference>
<dbReference type="RefSeq" id="WP_091972194.1">
    <property type="nucleotide sequence ID" value="NZ_CP124066.1"/>
</dbReference>
<evidence type="ECO:0000256" key="3">
    <source>
        <dbReference type="ARBA" id="ARBA00022769"/>
    </source>
</evidence>
<gene>
    <name evidence="6" type="primary">uvrC</name>
    <name evidence="10" type="ORF">SAMN02983004_00398</name>
</gene>
<evidence type="ECO:0000259" key="9">
    <source>
        <dbReference type="PROSITE" id="PS50165"/>
    </source>
</evidence>
<keyword evidence="1 6" id="KW-0963">Cytoplasm</keyword>
<dbReference type="Gene3D" id="3.30.420.340">
    <property type="entry name" value="UvrC, RNAse H endonuclease domain"/>
    <property type="match status" value="1"/>
</dbReference>
<evidence type="ECO:0000256" key="5">
    <source>
        <dbReference type="ARBA" id="ARBA00023204"/>
    </source>
</evidence>
<evidence type="ECO:0000256" key="6">
    <source>
        <dbReference type="HAMAP-Rule" id="MF_00203"/>
    </source>
</evidence>
<dbReference type="InterPro" id="IPR035901">
    <property type="entry name" value="GIY-YIG_endonuc_sf"/>
</dbReference>
<dbReference type="Pfam" id="PF22920">
    <property type="entry name" value="UvrC_RNaseH"/>
    <property type="match status" value="1"/>
</dbReference>
<dbReference type="Proteomes" id="UP000199262">
    <property type="component" value="Unassembled WGS sequence"/>
</dbReference>
<evidence type="ECO:0000313" key="10">
    <source>
        <dbReference type="EMBL" id="SCW29028.1"/>
    </source>
</evidence>
<keyword evidence="6" id="KW-0742">SOS response</keyword>
<comment type="subcellular location">
    <subcellularLocation>
        <location evidence="6">Cytoplasm</location>
    </subcellularLocation>
</comment>
<keyword evidence="2 6" id="KW-0227">DNA damage</keyword>
<dbReference type="NCBIfam" id="TIGR00194">
    <property type="entry name" value="uvrC"/>
    <property type="match status" value="1"/>
</dbReference>
<dbReference type="Pfam" id="PF14520">
    <property type="entry name" value="HHH_5"/>
    <property type="match status" value="1"/>
</dbReference>
<evidence type="ECO:0000256" key="4">
    <source>
        <dbReference type="ARBA" id="ARBA00022881"/>
    </source>
</evidence>
<evidence type="ECO:0000256" key="1">
    <source>
        <dbReference type="ARBA" id="ARBA00022490"/>
    </source>
</evidence>
<feature type="coiled-coil region" evidence="7">
    <location>
        <begin position="344"/>
        <end position="378"/>
    </location>
</feature>
<comment type="similarity">
    <text evidence="6">Belongs to the UvrC family.</text>
</comment>
<dbReference type="InterPro" id="IPR010994">
    <property type="entry name" value="RuvA_2-like"/>
</dbReference>
<keyword evidence="5 6" id="KW-0234">DNA repair</keyword>
<dbReference type="SUPFAM" id="SSF82771">
    <property type="entry name" value="GIY-YIG endonuclease"/>
    <property type="match status" value="1"/>
</dbReference>
<dbReference type="Gene3D" id="1.10.150.20">
    <property type="entry name" value="5' to 3' exonuclease, C-terminal subdomain"/>
    <property type="match status" value="1"/>
</dbReference>
<dbReference type="InterPro" id="IPR047296">
    <property type="entry name" value="GIY-YIG_UvrC_Cho"/>
</dbReference>
<dbReference type="GO" id="GO:0006289">
    <property type="term" value="P:nucleotide-excision repair"/>
    <property type="evidence" value="ECO:0007669"/>
    <property type="project" value="UniProtKB-UniRule"/>
</dbReference>
<organism evidence="10 11">
    <name type="scientific">Borreliella japonica</name>
    <name type="common">Borrelia japonica</name>
    <dbReference type="NCBI Taxonomy" id="34095"/>
    <lineage>
        <taxon>Bacteria</taxon>
        <taxon>Pseudomonadati</taxon>
        <taxon>Spirochaetota</taxon>
        <taxon>Spirochaetia</taxon>
        <taxon>Spirochaetales</taxon>
        <taxon>Borreliaceae</taxon>
        <taxon>Borreliella</taxon>
    </lineage>
</organism>
<dbReference type="GO" id="GO:0005737">
    <property type="term" value="C:cytoplasm"/>
    <property type="evidence" value="ECO:0007669"/>
    <property type="project" value="UniProtKB-SubCell"/>
</dbReference>
<evidence type="ECO:0000259" key="8">
    <source>
        <dbReference type="PROSITE" id="PS50164"/>
    </source>
</evidence>
<dbReference type="SMART" id="SM00465">
    <property type="entry name" value="GIYc"/>
    <property type="match status" value="1"/>
</dbReference>
<dbReference type="CDD" id="cd10434">
    <property type="entry name" value="GIY-YIG_UvrC_Cho"/>
    <property type="match status" value="1"/>
</dbReference>
<comment type="subunit">
    <text evidence="6">Interacts with UvrB in an incision complex.</text>
</comment>
<dbReference type="EMBL" id="FMTE01000002">
    <property type="protein sequence ID" value="SCW29028.1"/>
    <property type="molecule type" value="Genomic_DNA"/>
</dbReference>